<feature type="region of interest" description="Disordered" evidence="1">
    <location>
        <begin position="541"/>
        <end position="577"/>
    </location>
</feature>
<protein>
    <submittedName>
        <fullName evidence="2">Uncharacterized protein</fullName>
    </submittedName>
</protein>
<dbReference type="Proteomes" id="UP000566819">
    <property type="component" value="Unassembled WGS sequence"/>
</dbReference>
<feature type="region of interest" description="Disordered" evidence="1">
    <location>
        <begin position="506"/>
        <end position="527"/>
    </location>
</feature>
<feature type="compositionally biased region" description="Low complexity" evidence="1">
    <location>
        <begin position="97"/>
        <end position="108"/>
    </location>
</feature>
<evidence type="ECO:0000313" key="2">
    <source>
        <dbReference type="EMBL" id="KAF4626610.1"/>
    </source>
</evidence>
<feature type="compositionally biased region" description="Polar residues" evidence="1">
    <location>
        <begin position="110"/>
        <end position="120"/>
    </location>
</feature>
<gene>
    <name evidence="2" type="ORF">G7Y89_g11552</name>
</gene>
<evidence type="ECO:0000256" key="1">
    <source>
        <dbReference type="SAM" id="MobiDB-lite"/>
    </source>
</evidence>
<accession>A0A8H4W014</accession>
<proteinExistence type="predicted"/>
<dbReference type="EMBL" id="JAAMPI010001121">
    <property type="protein sequence ID" value="KAF4626610.1"/>
    <property type="molecule type" value="Genomic_DNA"/>
</dbReference>
<dbReference type="AlphaFoldDB" id="A0A8H4W014"/>
<sequence>MATNGDSGKKTPNIEPGPQAGFECYLCDWGSRQASARLMDLPALLHHGERKHYLVEPQFSEFVAKCEYKLRSPSSPIGPTSPLLVPEGMPPQVRLGQSFSQQPPSKQPNAPISLQSKTPPSKSPLGQYLSESQAMLHKNRIKGIPNIPCSLKPEKLAQSNPQFSPSPSPSPSSYIESLAISRKKYPIPSSMGHLISCPPAGHAVIVQDYQYPGGRGKEGFHPVKPAAENQSTDGPQLSISDFGNVSCETEQTLTPHYHGPHLNNKKRGFGLSLKIPSSPSSILPLDTSSSLEMPQKSVEDEGMLNGRASQPSSNNVGILADTASSAHLRSDFAPSLEYSSSLQEPKRFGSDDWMDVVLRGGRASANATPVDTCSSPFNYPQNQTQKVLIASGTSSNNDHENPRSKKPKIHASTVDDNGNNERQTTSADQPKVAKEWQLADYFSEGELGDFNINDQSNLLDLEGLHDSSLGDLDFELEPIPAGNDDVDMDELFEGLLEDLPSRERLDTYDPKPIIGTPKPTTETDCENEKQNIDNELQNQLTSQKTDEISKGSIKPTEDEMVSESTENVQDGPSSPLGDDFWEEYHLMSEEEYVHYTKSYTLDEPVPEAFFQGM</sequence>
<feature type="region of interest" description="Disordered" evidence="1">
    <location>
        <begin position="147"/>
        <end position="174"/>
    </location>
</feature>
<feature type="compositionally biased region" description="Polar residues" evidence="1">
    <location>
        <begin position="562"/>
        <end position="572"/>
    </location>
</feature>
<feature type="compositionally biased region" description="Low complexity" evidence="1">
    <location>
        <begin position="510"/>
        <end position="522"/>
    </location>
</feature>
<feature type="compositionally biased region" description="Polar residues" evidence="1">
    <location>
        <begin position="414"/>
        <end position="428"/>
    </location>
</feature>
<evidence type="ECO:0000313" key="3">
    <source>
        <dbReference type="Proteomes" id="UP000566819"/>
    </source>
</evidence>
<comment type="caution">
    <text evidence="2">The sequence shown here is derived from an EMBL/GenBank/DDBJ whole genome shotgun (WGS) entry which is preliminary data.</text>
</comment>
<feature type="region of interest" description="Disordered" evidence="1">
    <location>
        <begin position="74"/>
        <end position="127"/>
    </location>
</feature>
<name>A0A8H4W014_9HELO</name>
<feature type="region of interest" description="Disordered" evidence="1">
    <location>
        <begin position="392"/>
        <end position="431"/>
    </location>
</feature>
<reference evidence="2 3" key="1">
    <citation type="submission" date="2020-03" db="EMBL/GenBank/DDBJ databases">
        <title>Draft Genome Sequence of Cudoniella acicularis.</title>
        <authorList>
            <person name="Buettner E."/>
            <person name="Kellner H."/>
        </authorList>
    </citation>
    <scope>NUCLEOTIDE SEQUENCE [LARGE SCALE GENOMIC DNA]</scope>
    <source>
        <strain evidence="2 3">DSM 108380</strain>
    </source>
</reference>
<organism evidence="2 3">
    <name type="scientific">Cudoniella acicularis</name>
    <dbReference type="NCBI Taxonomy" id="354080"/>
    <lineage>
        <taxon>Eukaryota</taxon>
        <taxon>Fungi</taxon>
        <taxon>Dikarya</taxon>
        <taxon>Ascomycota</taxon>
        <taxon>Pezizomycotina</taxon>
        <taxon>Leotiomycetes</taxon>
        <taxon>Helotiales</taxon>
        <taxon>Tricladiaceae</taxon>
        <taxon>Cudoniella</taxon>
    </lineage>
</organism>
<keyword evidence="3" id="KW-1185">Reference proteome</keyword>